<dbReference type="InterPro" id="IPR050482">
    <property type="entry name" value="Sensor_HK_TwoCompSys"/>
</dbReference>
<dbReference type="PROSITE" id="PS50112">
    <property type="entry name" value="PAS"/>
    <property type="match status" value="1"/>
</dbReference>
<comment type="cofactor">
    <cofactor evidence="2">
        <name>[4Fe-4S] cluster</name>
        <dbReference type="ChEBI" id="CHEBI:49883"/>
    </cofactor>
</comment>
<dbReference type="SMART" id="SM00086">
    <property type="entry name" value="PAC"/>
    <property type="match status" value="1"/>
</dbReference>
<evidence type="ECO:0000256" key="14">
    <source>
        <dbReference type="ARBA" id="ARBA00024827"/>
    </source>
</evidence>
<dbReference type="Gene3D" id="3.30.565.10">
    <property type="entry name" value="Histidine kinase-like ATPase, C-terminal domain"/>
    <property type="match status" value="1"/>
</dbReference>
<dbReference type="InterPro" id="IPR000700">
    <property type="entry name" value="PAS-assoc_C"/>
</dbReference>
<proteinExistence type="predicted"/>
<dbReference type="SMART" id="SM00387">
    <property type="entry name" value="HATPase_c"/>
    <property type="match status" value="1"/>
</dbReference>
<dbReference type="EMBL" id="CP061799">
    <property type="protein sequence ID" value="QTA80195.1"/>
    <property type="molecule type" value="Genomic_DNA"/>
</dbReference>
<dbReference type="Pfam" id="PF02518">
    <property type="entry name" value="HATPase_c"/>
    <property type="match status" value="1"/>
</dbReference>
<dbReference type="PANTHER" id="PTHR24421:SF58">
    <property type="entry name" value="SIGNAL TRANSDUCTION HISTIDINE-PROTEIN KINASE_PHOSPHATASE UHPB"/>
    <property type="match status" value="1"/>
</dbReference>
<dbReference type="Proteomes" id="UP000663720">
    <property type="component" value="Chromosome"/>
</dbReference>
<dbReference type="NCBIfam" id="TIGR00229">
    <property type="entry name" value="sensory_box"/>
    <property type="match status" value="1"/>
</dbReference>
<evidence type="ECO:0000256" key="3">
    <source>
        <dbReference type="ARBA" id="ARBA00004496"/>
    </source>
</evidence>
<reference evidence="19" key="1">
    <citation type="journal article" date="2021" name="Microb. Physiol.">
        <title>Proteogenomic Insights into the Physiology of Marine, Sulfate-Reducing, Filamentous Desulfonema limicola and Desulfonema magnum.</title>
        <authorList>
            <person name="Schnaars V."/>
            <person name="Wohlbrand L."/>
            <person name="Scheve S."/>
            <person name="Hinrichs C."/>
            <person name="Reinhardt R."/>
            <person name="Rabus R."/>
        </authorList>
    </citation>
    <scope>NUCLEOTIDE SEQUENCE</scope>
    <source>
        <strain evidence="19">5ac10</strain>
    </source>
</reference>
<keyword evidence="8" id="KW-0808">Transferase</keyword>
<dbReference type="SUPFAM" id="SSF55785">
    <property type="entry name" value="PYP-like sensor domain (PAS domain)"/>
    <property type="match status" value="2"/>
</dbReference>
<sequence length="515" mass="59662">MKKNFLEISNQSISETEKLEKELALKNKELKKTRIELERFKNFFIRVNIGMVMGNLDGYFFMANLAFCKMLGYTEEELLKKNIKEITHPDDFKKSQKYINDILEGKINDIQLTKRYIHKNGCFVWGLLNLSLVRDEKQHPSYFIAQIQDISEKKQAEIESQKQDIIESAIDIISFVDRDVIHYIDHNMNIIWASEAAVRVHGIIMEKLLAQKCYNIFWKNEQECQDCPVLKSKETGQIERSVINRTGLNDANDEAYWEEYSIPLKNGNDSNIKFVVVSRNITEKVKSEKALQESAKKLRFLADRLLTAQEQERKRLALGLHDELGQSLAVLKLNLNAVKRELKDNQEPIKNEIQTIIEYTDNIIENVRRLSRDLTPSVIEDLGLTGAIRWLIEGYSERFKIHILYNFPNIDSLFSENNQINIYRIFQEIFNNIRKHAQTDSALVNIAKKGDYVSFEVEDHGQGFDIKSVNKKTLEDKGLGLAAMEERVRILGGYIKISSSRGNGTKIRFVIPTCE</sequence>
<evidence type="ECO:0000256" key="2">
    <source>
        <dbReference type="ARBA" id="ARBA00001966"/>
    </source>
</evidence>
<name>A0A975B7V0_9BACT</name>
<protein>
    <recommendedName>
        <fullName evidence="5">Oxygen sensor histidine kinase NreB</fullName>
        <ecNumber evidence="4">2.7.13.3</ecNumber>
    </recommendedName>
    <alternativeName>
        <fullName evidence="15">Nitrogen regulation protein B</fullName>
    </alternativeName>
</protein>
<dbReference type="InterPro" id="IPR000014">
    <property type="entry name" value="PAS"/>
</dbReference>
<dbReference type="InterPro" id="IPR001610">
    <property type="entry name" value="PAC"/>
</dbReference>
<dbReference type="PROSITE" id="PS50109">
    <property type="entry name" value="HIS_KIN"/>
    <property type="match status" value="1"/>
</dbReference>
<dbReference type="InterPro" id="IPR035965">
    <property type="entry name" value="PAS-like_dom_sf"/>
</dbReference>
<evidence type="ECO:0000313" key="19">
    <source>
        <dbReference type="EMBL" id="QTA80195.1"/>
    </source>
</evidence>
<dbReference type="PRINTS" id="PR00344">
    <property type="entry name" value="BCTRLSENSOR"/>
</dbReference>
<keyword evidence="11" id="KW-0408">Iron</keyword>
<keyword evidence="13" id="KW-0411">Iron-sulfur</keyword>
<dbReference type="SMART" id="SM00091">
    <property type="entry name" value="PAS"/>
    <property type="match status" value="2"/>
</dbReference>
<evidence type="ECO:0000259" key="17">
    <source>
        <dbReference type="PROSITE" id="PS50112"/>
    </source>
</evidence>
<evidence type="ECO:0000256" key="8">
    <source>
        <dbReference type="ARBA" id="ARBA00022679"/>
    </source>
</evidence>
<dbReference type="Pfam" id="PF07730">
    <property type="entry name" value="HisKA_3"/>
    <property type="match status" value="1"/>
</dbReference>
<dbReference type="CDD" id="cd00130">
    <property type="entry name" value="PAS"/>
    <property type="match status" value="1"/>
</dbReference>
<evidence type="ECO:0000256" key="6">
    <source>
        <dbReference type="ARBA" id="ARBA00022485"/>
    </source>
</evidence>
<dbReference type="GO" id="GO:0046872">
    <property type="term" value="F:metal ion binding"/>
    <property type="evidence" value="ECO:0007669"/>
    <property type="project" value="UniProtKB-KW"/>
</dbReference>
<dbReference type="GO" id="GO:0005737">
    <property type="term" value="C:cytoplasm"/>
    <property type="evidence" value="ECO:0007669"/>
    <property type="project" value="UniProtKB-SubCell"/>
</dbReference>
<evidence type="ECO:0000313" key="20">
    <source>
        <dbReference type="Proteomes" id="UP000663720"/>
    </source>
</evidence>
<dbReference type="InterPro" id="IPR004358">
    <property type="entry name" value="Sig_transdc_His_kin-like_C"/>
</dbReference>
<comment type="subcellular location">
    <subcellularLocation>
        <location evidence="3">Cytoplasm</location>
    </subcellularLocation>
</comment>
<dbReference type="RefSeq" id="WP_207691865.1">
    <property type="nucleotide sequence ID" value="NZ_CP061799.1"/>
</dbReference>
<feature type="domain" description="PAS" evidence="17">
    <location>
        <begin position="36"/>
        <end position="106"/>
    </location>
</feature>
<dbReference type="PROSITE" id="PS50113">
    <property type="entry name" value="PAC"/>
    <property type="match status" value="2"/>
</dbReference>
<dbReference type="GO" id="GO:0046983">
    <property type="term" value="F:protein dimerization activity"/>
    <property type="evidence" value="ECO:0007669"/>
    <property type="project" value="InterPro"/>
</dbReference>
<keyword evidence="20" id="KW-1185">Reference proteome</keyword>
<keyword evidence="10 19" id="KW-0418">Kinase</keyword>
<evidence type="ECO:0000256" key="1">
    <source>
        <dbReference type="ARBA" id="ARBA00000085"/>
    </source>
</evidence>
<organism evidence="19 20">
    <name type="scientific">Desulfonema limicola</name>
    <dbReference type="NCBI Taxonomy" id="45656"/>
    <lineage>
        <taxon>Bacteria</taxon>
        <taxon>Pseudomonadati</taxon>
        <taxon>Thermodesulfobacteriota</taxon>
        <taxon>Desulfobacteria</taxon>
        <taxon>Desulfobacterales</taxon>
        <taxon>Desulfococcaceae</taxon>
        <taxon>Desulfonema</taxon>
    </lineage>
</organism>
<dbReference type="Gene3D" id="1.20.5.1930">
    <property type="match status" value="1"/>
</dbReference>
<dbReference type="Gene3D" id="3.30.450.20">
    <property type="entry name" value="PAS domain"/>
    <property type="match status" value="2"/>
</dbReference>
<evidence type="ECO:0000256" key="11">
    <source>
        <dbReference type="ARBA" id="ARBA00023004"/>
    </source>
</evidence>
<evidence type="ECO:0000256" key="15">
    <source>
        <dbReference type="ARBA" id="ARBA00030800"/>
    </source>
</evidence>
<evidence type="ECO:0000256" key="9">
    <source>
        <dbReference type="ARBA" id="ARBA00022723"/>
    </source>
</evidence>
<comment type="catalytic activity">
    <reaction evidence="1">
        <text>ATP + protein L-histidine = ADP + protein N-phospho-L-histidine.</text>
        <dbReference type="EC" id="2.7.13.3"/>
    </reaction>
</comment>
<evidence type="ECO:0000256" key="5">
    <source>
        <dbReference type="ARBA" id="ARBA00017322"/>
    </source>
</evidence>
<dbReference type="InterPro" id="IPR036890">
    <property type="entry name" value="HATPase_C_sf"/>
</dbReference>
<dbReference type="GO" id="GO:0000155">
    <property type="term" value="F:phosphorelay sensor kinase activity"/>
    <property type="evidence" value="ECO:0007669"/>
    <property type="project" value="InterPro"/>
</dbReference>
<dbReference type="PANTHER" id="PTHR24421">
    <property type="entry name" value="NITRATE/NITRITE SENSOR PROTEIN NARX-RELATED"/>
    <property type="match status" value="1"/>
</dbReference>
<evidence type="ECO:0000256" key="10">
    <source>
        <dbReference type="ARBA" id="ARBA00022777"/>
    </source>
</evidence>
<dbReference type="Pfam" id="PF13426">
    <property type="entry name" value="PAS_9"/>
    <property type="match status" value="2"/>
</dbReference>
<keyword evidence="12" id="KW-0902">Two-component regulatory system</keyword>
<evidence type="ECO:0000256" key="13">
    <source>
        <dbReference type="ARBA" id="ARBA00023014"/>
    </source>
</evidence>
<dbReference type="AlphaFoldDB" id="A0A975B7V0"/>
<dbReference type="EC" id="2.7.13.3" evidence="4"/>
<keyword evidence="9" id="KW-0479">Metal-binding</keyword>
<evidence type="ECO:0000256" key="7">
    <source>
        <dbReference type="ARBA" id="ARBA00022490"/>
    </source>
</evidence>
<feature type="domain" description="PAC" evidence="18">
    <location>
        <begin position="110"/>
        <end position="162"/>
    </location>
</feature>
<dbReference type="InterPro" id="IPR003594">
    <property type="entry name" value="HATPase_dom"/>
</dbReference>
<dbReference type="GO" id="GO:0051539">
    <property type="term" value="F:4 iron, 4 sulfur cluster binding"/>
    <property type="evidence" value="ECO:0007669"/>
    <property type="project" value="UniProtKB-KW"/>
</dbReference>
<dbReference type="GO" id="GO:0016020">
    <property type="term" value="C:membrane"/>
    <property type="evidence" value="ECO:0007669"/>
    <property type="project" value="InterPro"/>
</dbReference>
<dbReference type="InterPro" id="IPR011712">
    <property type="entry name" value="Sig_transdc_His_kin_sub3_dim/P"/>
</dbReference>
<dbReference type="KEGG" id="dli:dnl_24890"/>
<gene>
    <name evidence="19" type="ORF">dnl_24890</name>
</gene>
<dbReference type="CDD" id="cd16917">
    <property type="entry name" value="HATPase_UhpB-NarQ-NarX-like"/>
    <property type="match status" value="1"/>
</dbReference>
<evidence type="ECO:0000256" key="4">
    <source>
        <dbReference type="ARBA" id="ARBA00012438"/>
    </source>
</evidence>
<evidence type="ECO:0000256" key="12">
    <source>
        <dbReference type="ARBA" id="ARBA00023012"/>
    </source>
</evidence>
<dbReference type="SUPFAM" id="SSF55874">
    <property type="entry name" value="ATPase domain of HSP90 chaperone/DNA topoisomerase II/histidine kinase"/>
    <property type="match status" value="1"/>
</dbReference>
<dbReference type="InterPro" id="IPR005467">
    <property type="entry name" value="His_kinase_dom"/>
</dbReference>
<evidence type="ECO:0000259" key="18">
    <source>
        <dbReference type="PROSITE" id="PS50113"/>
    </source>
</evidence>
<keyword evidence="6" id="KW-0004">4Fe-4S</keyword>
<evidence type="ECO:0000259" key="16">
    <source>
        <dbReference type="PROSITE" id="PS50109"/>
    </source>
</evidence>
<keyword evidence="7" id="KW-0963">Cytoplasm</keyword>
<feature type="domain" description="Histidine kinase" evidence="16">
    <location>
        <begin position="319"/>
        <end position="515"/>
    </location>
</feature>
<comment type="function">
    <text evidence="14">Member of the two-component regulatory system NreB/NreC involved in the control of dissimilatory nitrate/nitrite reduction in response to oxygen. NreB functions as a direct oxygen sensor histidine kinase which is autophosphorylated, in the absence of oxygen, probably at the conserved histidine residue, and transfers its phosphate group probably to a conserved aspartate residue of NreC. NreB/NreC activates the expression of the nitrate (narGHJI) and nitrite (nir) reductase operons, as well as the putative nitrate transporter gene narT.</text>
</comment>
<accession>A0A975B7V0</accession>
<feature type="domain" description="PAC" evidence="18">
    <location>
        <begin position="236"/>
        <end position="293"/>
    </location>
</feature>